<keyword evidence="1" id="KW-0053">Apoptosis</keyword>
<dbReference type="PANTHER" id="PTHR14965">
    <property type="entry name" value="SI:CH73-248E21.1"/>
    <property type="match status" value="1"/>
</dbReference>
<evidence type="ECO:0008006" key="5">
    <source>
        <dbReference type="Google" id="ProtNLM"/>
    </source>
</evidence>
<sequence>MANGHVEIHDPFSNPNGLHSPTSTSDTDRMEDTVEFRLLMAYAKRRRPQKEASPQGVQTLLSGGTDTNGSSPQTPAGTEKEEKKRRKRRKKGWKSIFSCIKPQTGEAEPCSMNVNQHDVEDRCGDCNVAEVEVEEEDELKDLAGKLTHIADEIPFIPPEIETDSNTDVNVEKTIGLLLRESGDRLNEKELKDAAISLDLFWDYSFFRLLMTTLLTRMGLRTPNPDSPGPKASPKTQIAVTCEVTSRLSALNTLPSNRLLDHGARYLQHYYSSWAQQQGGYEEAFYSDDEDDIQ</sequence>
<feature type="compositionally biased region" description="Basic and acidic residues" evidence="2">
    <location>
        <begin position="1"/>
        <end position="10"/>
    </location>
</feature>
<evidence type="ECO:0000256" key="2">
    <source>
        <dbReference type="SAM" id="MobiDB-lite"/>
    </source>
</evidence>
<evidence type="ECO:0000313" key="3">
    <source>
        <dbReference type="EMBL" id="KAA8580360.1"/>
    </source>
</evidence>
<evidence type="ECO:0000313" key="4">
    <source>
        <dbReference type="Proteomes" id="UP000327493"/>
    </source>
</evidence>
<feature type="compositionally biased region" description="Polar residues" evidence="2">
    <location>
        <begin position="13"/>
        <end position="25"/>
    </location>
</feature>
<feature type="region of interest" description="Disordered" evidence="2">
    <location>
        <begin position="1"/>
        <end position="90"/>
    </location>
</feature>
<feature type="compositionally biased region" description="Basic and acidic residues" evidence="2">
    <location>
        <begin position="26"/>
        <end position="35"/>
    </location>
</feature>
<comment type="caution">
    <text evidence="3">The sequence shown here is derived from an EMBL/GenBank/DDBJ whole genome shotgun (WGS) entry which is preliminary data.</text>
</comment>
<dbReference type="OrthoDB" id="9948726at2759"/>
<accession>A0A5J5CJE1</accession>
<feature type="compositionally biased region" description="Polar residues" evidence="2">
    <location>
        <begin position="55"/>
        <end position="76"/>
    </location>
</feature>
<reference evidence="3 4" key="1">
    <citation type="submission" date="2019-08" db="EMBL/GenBank/DDBJ databases">
        <title>A chromosome-level genome assembly, high-density linkage maps, and genome scans reveal the genomic architecture of hybrid incompatibilities underlying speciation via character displacement in darters (Percidae: Etheostominae).</title>
        <authorList>
            <person name="Moran R.L."/>
            <person name="Catchen J.M."/>
            <person name="Fuller R.C."/>
        </authorList>
    </citation>
    <scope>NUCLEOTIDE SEQUENCE [LARGE SCALE GENOMIC DNA]</scope>
    <source>
        <strain evidence="3">EspeVRDwgs_2016</strain>
        <tissue evidence="3">Muscle</tissue>
    </source>
</reference>
<dbReference type="PANTHER" id="PTHR14965:SF1">
    <property type="entry name" value="APOPTOSIS FACILITATOR BCL-2-LIKE PROTEIN 14"/>
    <property type="match status" value="1"/>
</dbReference>
<dbReference type="EMBL" id="VOFY01000023">
    <property type="protein sequence ID" value="KAA8580360.1"/>
    <property type="molecule type" value="Genomic_DNA"/>
</dbReference>
<dbReference type="Proteomes" id="UP000327493">
    <property type="component" value="Chromosome 23"/>
</dbReference>
<dbReference type="AlphaFoldDB" id="A0A5J5CJE1"/>
<organism evidence="3 4">
    <name type="scientific">Etheostoma spectabile</name>
    <name type="common">orangethroat darter</name>
    <dbReference type="NCBI Taxonomy" id="54343"/>
    <lineage>
        <taxon>Eukaryota</taxon>
        <taxon>Metazoa</taxon>
        <taxon>Chordata</taxon>
        <taxon>Craniata</taxon>
        <taxon>Vertebrata</taxon>
        <taxon>Euteleostomi</taxon>
        <taxon>Actinopterygii</taxon>
        <taxon>Neopterygii</taxon>
        <taxon>Teleostei</taxon>
        <taxon>Neoteleostei</taxon>
        <taxon>Acanthomorphata</taxon>
        <taxon>Eupercaria</taxon>
        <taxon>Perciformes</taxon>
        <taxon>Percoidei</taxon>
        <taxon>Percidae</taxon>
        <taxon>Etheostomatinae</taxon>
        <taxon>Etheostoma</taxon>
    </lineage>
</organism>
<protein>
    <recommendedName>
        <fullName evidence="5">Apoptosis facilitator Bcl-2-like protein 14</fullName>
    </recommendedName>
</protein>
<proteinExistence type="predicted"/>
<keyword evidence="4" id="KW-1185">Reference proteome</keyword>
<dbReference type="GO" id="GO:0006915">
    <property type="term" value="P:apoptotic process"/>
    <property type="evidence" value="ECO:0007669"/>
    <property type="project" value="UniProtKB-KW"/>
</dbReference>
<gene>
    <name evidence="3" type="ORF">FQN60_005895</name>
</gene>
<evidence type="ECO:0000256" key="1">
    <source>
        <dbReference type="ARBA" id="ARBA00022703"/>
    </source>
</evidence>
<name>A0A5J5CJE1_9PERO</name>
<dbReference type="GO" id="GO:2001236">
    <property type="term" value="P:regulation of extrinsic apoptotic signaling pathway"/>
    <property type="evidence" value="ECO:0007669"/>
    <property type="project" value="TreeGrafter"/>
</dbReference>